<comment type="similarity">
    <text evidence="1">Belongs to the ros/MucR family.</text>
</comment>
<keyword evidence="3" id="KW-1185">Reference proteome</keyword>
<evidence type="ECO:0000313" key="3">
    <source>
        <dbReference type="Proteomes" id="UP001349262"/>
    </source>
</evidence>
<evidence type="ECO:0000313" key="2">
    <source>
        <dbReference type="EMBL" id="MEE7456516.1"/>
    </source>
</evidence>
<proteinExistence type="inferred from homology"/>
<dbReference type="Pfam" id="PF05443">
    <property type="entry name" value="ROS_MUCR"/>
    <property type="match status" value="1"/>
</dbReference>
<dbReference type="Proteomes" id="UP001349262">
    <property type="component" value="Unassembled WGS sequence"/>
</dbReference>
<reference evidence="2 3" key="1">
    <citation type="journal article" date="2012" name="Genet. Mol. Biol.">
        <title>Analysis of 16S rRNA and mxaF genes revealing insights into Methylobacterium niche-specific plant association.</title>
        <authorList>
            <person name="Dourado M.N."/>
            <person name="Andreote F.D."/>
            <person name="Dini-Andreote F."/>
            <person name="Conti R."/>
            <person name="Araujo J.M."/>
            <person name="Araujo W.L."/>
        </authorList>
    </citation>
    <scope>NUCLEOTIDE SEQUENCE [LARGE SCALE GENOMIC DNA]</scope>
    <source>
        <strain evidence="2 3">SR1.6/4</strain>
    </source>
</reference>
<gene>
    <name evidence="2" type="ORF">MRSR164_06870</name>
</gene>
<name>A0ABU7T7G7_9HYPH</name>
<sequence length="143" mass="15158">MDKFEGRVSQGAVALSCRLVGAYVASNAVPSGRLPSLIVEIHAALVGRRSETQCLPALETSALTAAQVQASLGPGGIRSFESGKRYASLRRHLGSLGLSPEAYRRKWGLPPDYPMVCPIYAARRSDIARTIGLGRPQAASPQA</sequence>
<dbReference type="Gene3D" id="1.10.10.1550">
    <property type="entry name" value="ROS/MUCR transcriptional regulator protein"/>
    <property type="match status" value="1"/>
</dbReference>
<accession>A0ABU7T7G7</accession>
<comment type="caution">
    <text evidence="2">The sequence shown here is derived from an EMBL/GenBank/DDBJ whole genome shotgun (WGS) entry which is preliminary data.</text>
</comment>
<dbReference type="EMBL" id="MLBY01000004">
    <property type="protein sequence ID" value="MEE7456516.1"/>
    <property type="molecule type" value="Genomic_DNA"/>
</dbReference>
<protein>
    <submittedName>
        <fullName evidence="2">MucR family transcriptional regulator</fullName>
    </submittedName>
</protein>
<dbReference type="InterPro" id="IPR041920">
    <property type="entry name" value="ROS/MUCR_sf"/>
</dbReference>
<evidence type="ECO:0000256" key="1">
    <source>
        <dbReference type="ARBA" id="ARBA00007031"/>
    </source>
</evidence>
<dbReference type="InterPro" id="IPR008807">
    <property type="entry name" value="ROS_MUCR"/>
</dbReference>
<organism evidence="2 3">
    <name type="scientific">Methylobacterium radiotolerans</name>
    <dbReference type="NCBI Taxonomy" id="31998"/>
    <lineage>
        <taxon>Bacteria</taxon>
        <taxon>Pseudomonadati</taxon>
        <taxon>Pseudomonadota</taxon>
        <taxon>Alphaproteobacteria</taxon>
        <taxon>Hyphomicrobiales</taxon>
        <taxon>Methylobacteriaceae</taxon>
        <taxon>Methylobacterium</taxon>
    </lineage>
</organism>